<dbReference type="PROSITE" id="PS50088">
    <property type="entry name" value="ANK_REPEAT"/>
    <property type="match status" value="1"/>
</dbReference>
<dbReference type="Pfam" id="PF13637">
    <property type="entry name" value="Ank_4"/>
    <property type="match status" value="1"/>
</dbReference>
<sequence>MAIVELLVKAGARVDSKDEIGGTPISNALCSGQGAVASRLMKRAQLDSVGEISRELLLSAAEKGHEAIVKRLLDNGVATEVVDSTGRTLLSYAAEGGHSPLLRAVENENRNVVELLLKYGARPDFHGHIPFTPLELAEMLRSYTIVQMLKSAVRSRKIIDINVADRCSVC</sequence>
<keyword evidence="2 3" id="KW-0040">ANK repeat</keyword>
<dbReference type="SUPFAM" id="SSF48403">
    <property type="entry name" value="Ankyrin repeat"/>
    <property type="match status" value="1"/>
</dbReference>
<name>A0ABR1HD72_9HYPO</name>
<dbReference type="Proteomes" id="UP001498421">
    <property type="component" value="Unassembled WGS sequence"/>
</dbReference>
<evidence type="ECO:0000313" key="4">
    <source>
        <dbReference type="EMBL" id="KAK7419106.1"/>
    </source>
</evidence>
<dbReference type="PROSITE" id="PS50297">
    <property type="entry name" value="ANK_REP_REGION"/>
    <property type="match status" value="1"/>
</dbReference>
<reference evidence="4 5" key="1">
    <citation type="journal article" date="2025" name="Microbiol. Resour. Announc.">
        <title>Draft genome sequences for Neonectria magnoliae and Neonectria punicea, canker pathogens of Liriodendron tulipifera and Acer saccharum in West Virginia.</title>
        <authorList>
            <person name="Petronek H.M."/>
            <person name="Kasson M.T."/>
            <person name="Metheny A.M."/>
            <person name="Stauder C.M."/>
            <person name="Lovett B."/>
            <person name="Lynch S.C."/>
            <person name="Garnas J.R."/>
            <person name="Kasson L.R."/>
            <person name="Stajich J.E."/>
        </authorList>
    </citation>
    <scope>NUCLEOTIDE SEQUENCE [LARGE SCALE GENOMIC DNA]</scope>
    <source>
        <strain evidence="4 5">NRRL 64651</strain>
    </source>
</reference>
<dbReference type="InterPro" id="IPR036770">
    <property type="entry name" value="Ankyrin_rpt-contain_sf"/>
</dbReference>
<dbReference type="InterPro" id="IPR002110">
    <property type="entry name" value="Ankyrin_rpt"/>
</dbReference>
<accession>A0ABR1HD72</accession>
<organism evidence="4 5">
    <name type="scientific">Neonectria magnoliae</name>
    <dbReference type="NCBI Taxonomy" id="2732573"/>
    <lineage>
        <taxon>Eukaryota</taxon>
        <taxon>Fungi</taxon>
        <taxon>Dikarya</taxon>
        <taxon>Ascomycota</taxon>
        <taxon>Pezizomycotina</taxon>
        <taxon>Sordariomycetes</taxon>
        <taxon>Hypocreomycetidae</taxon>
        <taxon>Hypocreales</taxon>
        <taxon>Nectriaceae</taxon>
        <taxon>Neonectria</taxon>
    </lineage>
</organism>
<proteinExistence type="predicted"/>
<dbReference type="PANTHER" id="PTHR24198">
    <property type="entry name" value="ANKYRIN REPEAT AND PROTEIN KINASE DOMAIN-CONTAINING PROTEIN"/>
    <property type="match status" value="1"/>
</dbReference>
<dbReference type="PANTHER" id="PTHR24198:SF165">
    <property type="entry name" value="ANKYRIN REPEAT-CONTAINING PROTEIN-RELATED"/>
    <property type="match status" value="1"/>
</dbReference>
<dbReference type="EMBL" id="JAZAVK010000156">
    <property type="protein sequence ID" value="KAK7419106.1"/>
    <property type="molecule type" value="Genomic_DNA"/>
</dbReference>
<feature type="repeat" description="ANK" evidence="3">
    <location>
        <begin position="96"/>
        <end position="128"/>
    </location>
</feature>
<evidence type="ECO:0000256" key="1">
    <source>
        <dbReference type="ARBA" id="ARBA00022737"/>
    </source>
</evidence>
<evidence type="ECO:0000256" key="2">
    <source>
        <dbReference type="ARBA" id="ARBA00023043"/>
    </source>
</evidence>
<protein>
    <recommendedName>
        <fullName evidence="6">Ankyrin</fullName>
    </recommendedName>
</protein>
<evidence type="ECO:0008006" key="6">
    <source>
        <dbReference type="Google" id="ProtNLM"/>
    </source>
</evidence>
<keyword evidence="1" id="KW-0677">Repeat</keyword>
<evidence type="ECO:0000256" key="3">
    <source>
        <dbReference type="PROSITE-ProRule" id="PRU00023"/>
    </source>
</evidence>
<gene>
    <name evidence="4" type="ORF">QQZ08_011009</name>
</gene>
<dbReference type="Gene3D" id="1.25.40.20">
    <property type="entry name" value="Ankyrin repeat-containing domain"/>
    <property type="match status" value="2"/>
</dbReference>
<keyword evidence="5" id="KW-1185">Reference proteome</keyword>
<dbReference type="SMART" id="SM00248">
    <property type="entry name" value="ANK"/>
    <property type="match status" value="2"/>
</dbReference>
<evidence type="ECO:0000313" key="5">
    <source>
        <dbReference type="Proteomes" id="UP001498421"/>
    </source>
</evidence>
<comment type="caution">
    <text evidence="4">The sequence shown here is derived from an EMBL/GenBank/DDBJ whole genome shotgun (WGS) entry which is preliminary data.</text>
</comment>